<gene>
    <name evidence="1" type="ORF">P4O66_011377</name>
</gene>
<dbReference type="AlphaFoldDB" id="A0AAD9DLP9"/>
<protein>
    <submittedName>
        <fullName evidence="1">Uncharacterized protein</fullName>
    </submittedName>
</protein>
<feature type="non-terminal residue" evidence="1">
    <location>
        <position position="66"/>
    </location>
</feature>
<comment type="caution">
    <text evidence="1">The sequence shown here is derived from an EMBL/GenBank/DDBJ whole genome shotgun (WGS) entry which is preliminary data.</text>
</comment>
<feature type="non-terminal residue" evidence="1">
    <location>
        <position position="1"/>
    </location>
</feature>
<evidence type="ECO:0000313" key="2">
    <source>
        <dbReference type="Proteomes" id="UP001239994"/>
    </source>
</evidence>
<reference evidence="1" key="1">
    <citation type="submission" date="2023-03" db="EMBL/GenBank/DDBJ databases">
        <title>Electrophorus voltai genome.</title>
        <authorList>
            <person name="Bian C."/>
        </authorList>
    </citation>
    <scope>NUCLEOTIDE SEQUENCE</scope>
    <source>
        <strain evidence="1">CB-2022</strain>
        <tissue evidence="1">Muscle</tissue>
    </source>
</reference>
<keyword evidence="2" id="KW-1185">Reference proteome</keyword>
<evidence type="ECO:0000313" key="1">
    <source>
        <dbReference type="EMBL" id="KAK1784427.1"/>
    </source>
</evidence>
<dbReference type="EMBL" id="JAROKS010000178">
    <property type="protein sequence ID" value="KAK1784427.1"/>
    <property type="molecule type" value="Genomic_DNA"/>
</dbReference>
<accession>A0AAD9DLP9</accession>
<proteinExistence type="predicted"/>
<organism evidence="1 2">
    <name type="scientific">Electrophorus voltai</name>
    <dbReference type="NCBI Taxonomy" id="2609070"/>
    <lineage>
        <taxon>Eukaryota</taxon>
        <taxon>Metazoa</taxon>
        <taxon>Chordata</taxon>
        <taxon>Craniata</taxon>
        <taxon>Vertebrata</taxon>
        <taxon>Euteleostomi</taxon>
        <taxon>Actinopterygii</taxon>
        <taxon>Neopterygii</taxon>
        <taxon>Teleostei</taxon>
        <taxon>Ostariophysi</taxon>
        <taxon>Gymnotiformes</taxon>
        <taxon>Gymnotoidei</taxon>
        <taxon>Gymnotidae</taxon>
        <taxon>Electrophorus</taxon>
    </lineage>
</organism>
<dbReference type="Proteomes" id="UP001239994">
    <property type="component" value="Unassembled WGS sequence"/>
</dbReference>
<name>A0AAD9DLP9_9TELE</name>
<sequence>VDLQDEPLENPDLVLWVDGSASRDPETGKLQVRLYVKANLPTEADRRLHDLKPGNWIVIKDLGPAQ</sequence>